<dbReference type="Gene3D" id="3.30.420.40">
    <property type="match status" value="1"/>
</dbReference>
<evidence type="ECO:0000256" key="12">
    <source>
        <dbReference type="ARBA" id="ARBA00022958"/>
    </source>
</evidence>
<dbReference type="Pfam" id="PF03309">
    <property type="entry name" value="Pan_kinase"/>
    <property type="match status" value="1"/>
</dbReference>
<keyword evidence="18" id="KW-1185">Reference proteome</keyword>
<evidence type="ECO:0000256" key="13">
    <source>
        <dbReference type="ARBA" id="ARBA00022993"/>
    </source>
</evidence>
<dbReference type="CDD" id="cd24015">
    <property type="entry name" value="ASKHA_NBD_PanK-III"/>
    <property type="match status" value="1"/>
</dbReference>
<evidence type="ECO:0000256" key="1">
    <source>
        <dbReference type="ARBA" id="ARBA00001206"/>
    </source>
</evidence>
<dbReference type="PANTHER" id="PTHR34265">
    <property type="entry name" value="TYPE III PANTOTHENATE KINASE"/>
    <property type="match status" value="1"/>
</dbReference>
<sequence length="246" mass="27385">MPNLVIDIGNTQTKLAVFNDQEMLWFNHYDVTDAGIINNVIAEYHIEKVIASSVKRDQQWQSQLHKQAKFYQFNYQMAKSVHNHYRTPQTLGLDRLAAVAGAVDLYPGAGNLVIDAGTCITYDYVDAGKNYAGGSISPGLNMRYKAMHNYTDGLPLVNKNEAFDNNYGDDTVSAMVSGVQNGIKYEVEGFVKSYQKQQPNLNIILTGGDGIFLDTLLKNSIFAPYIKIEPSLVLRGLNAVIKEHND</sequence>
<keyword evidence="8 16" id="KW-0808">Transferase</keyword>
<dbReference type="GO" id="GO:0004594">
    <property type="term" value="F:pantothenate kinase activity"/>
    <property type="evidence" value="ECO:0007669"/>
    <property type="project" value="UniProtKB-UniRule"/>
</dbReference>
<feature type="binding site" evidence="16">
    <location>
        <position position="118"/>
    </location>
    <ligand>
        <name>ATP</name>
        <dbReference type="ChEBI" id="CHEBI:30616"/>
    </ligand>
</feature>
<dbReference type="EC" id="2.7.1.33" evidence="6 16"/>
<evidence type="ECO:0000313" key="18">
    <source>
        <dbReference type="Proteomes" id="UP000638732"/>
    </source>
</evidence>
<reference evidence="17" key="2">
    <citation type="submission" date="2020-10" db="EMBL/GenBank/DDBJ databases">
        <title>Mucilaginibacter sp. nov., isolated from soil.</title>
        <authorList>
            <person name="Jeon C.O."/>
        </authorList>
    </citation>
    <scope>NUCLEOTIDE SEQUENCE</scope>
    <source>
        <strain evidence="17">R11</strain>
    </source>
</reference>
<feature type="binding site" evidence="16">
    <location>
        <begin position="92"/>
        <end position="95"/>
    </location>
    <ligand>
        <name>substrate</name>
    </ligand>
</feature>
<accession>A0A965ZIT5</accession>
<dbReference type="PANTHER" id="PTHR34265:SF1">
    <property type="entry name" value="TYPE III PANTOTHENATE KINASE"/>
    <property type="match status" value="1"/>
</dbReference>
<organism evidence="17 18">
    <name type="scientific">Mucilaginibacter agri</name>
    <dbReference type="NCBI Taxonomy" id="2695265"/>
    <lineage>
        <taxon>Bacteria</taxon>
        <taxon>Pseudomonadati</taxon>
        <taxon>Bacteroidota</taxon>
        <taxon>Sphingobacteriia</taxon>
        <taxon>Sphingobacteriales</taxon>
        <taxon>Sphingobacteriaceae</taxon>
        <taxon>Mucilaginibacter</taxon>
    </lineage>
</organism>
<reference evidence="17" key="1">
    <citation type="submission" date="2020-01" db="EMBL/GenBank/DDBJ databases">
        <authorList>
            <person name="Seo Y.L."/>
        </authorList>
    </citation>
    <scope>NUCLEOTIDE SEQUENCE</scope>
    <source>
        <strain evidence="17">R11</strain>
    </source>
</reference>
<evidence type="ECO:0000256" key="6">
    <source>
        <dbReference type="ARBA" id="ARBA00012102"/>
    </source>
</evidence>
<dbReference type="GO" id="GO:0015937">
    <property type="term" value="P:coenzyme A biosynthetic process"/>
    <property type="evidence" value="ECO:0007669"/>
    <property type="project" value="UniProtKB-UniRule"/>
</dbReference>
<dbReference type="InterPro" id="IPR043129">
    <property type="entry name" value="ATPase_NBD"/>
</dbReference>
<dbReference type="AlphaFoldDB" id="A0A965ZIT5"/>
<name>A0A965ZIT5_9SPHI</name>
<evidence type="ECO:0000256" key="14">
    <source>
        <dbReference type="ARBA" id="ARBA00038036"/>
    </source>
</evidence>
<dbReference type="SUPFAM" id="SSF53067">
    <property type="entry name" value="Actin-like ATPase domain"/>
    <property type="match status" value="2"/>
</dbReference>
<evidence type="ECO:0000313" key="17">
    <source>
        <dbReference type="EMBL" id="NCD70431.1"/>
    </source>
</evidence>
<comment type="cofactor">
    <cofactor evidence="2">
        <name>K(+)</name>
        <dbReference type="ChEBI" id="CHEBI:29103"/>
    </cofactor>
</comment>
<evidence type="ECO:0000256" key="10">
    <source>
        <dbReference type="ARBA" id="ARBA00022777"/>
    </source>
</evidence>
<proteinExistence type="inferred from homology"/>
<dbReference type="EMBL" id="WWEO01000043">
    <property type="protein sequence ID" value="NCD70431.1"/>
    <property type="molecule type" value="Genomic_DNA"/>
</dbReference>
<keyword evidence="16" id="KW-0479">Metal-binding</keyword>
<comment type="caution">
    <text evidence="17">The sequence shown here is derived from an EMBL/GenBank/DDBJ whole genome shotgun (WGS) entry which is preliminary data.</text>
</comment>
<keyword evidence="12 16" id="KW-0630">Potassium</keyword>
<feature type="binding site" evidence="16">
    <location>
        <position position="115"/>
    </location>
    <ligand>
        <name>K(+)</name>
        <dbReference type="ChEBI" id="CHEBI:29103"/>
    </ligand>
</feature>
<evidence type="ECO:0000256" key="7">
    <source>
        <dbReference type="ARBA" id="ARBA00022490"/>
    </source>
</evidence>
<feature type="binding site" evidence="16">
    <location>
        <begin position="7"/>
        <end position="14"/>
    </location>
    <ligand>
        <name>ATP</name>
        <dbReference type="ChEBI" id="CHEBI:30616"/>
    </ligand>
</feature>
<comment type="subunit">
    <text evidence="5 16">Homodimer.</text>
</comment>
<keyword evidence="9 16" id="KW-0547">Nucleotide-binding</keyword>
<gene>
    <name evidence="16" type="primary">coaX</name>
    <name evidence="17" type="ORF">GSY63_13765</name>
</gene>
<evidence type="ECO:0000256" key="5">
    <source>
        <dbReference type="ARBA" id="ARBA00011738"/>
    </source>
</evidence>
<keyword evidence="11 16" id="KW-0067">ATP-binding</keyword>
<evidence type="ECO:0000256" key="8">
    <source>
        <dbReference type="ARBA" id="ARBA00022679"/>
    </source>
</evidence>
<evidence type="ECO:0000256" key="3">
    <source>
        <dbReference type="ARBA" id="ARBA00004496"/>
    </source>
</evidence>
<feature type="active site" description="Proton acceptor" evidence="16">
    <location>
        <position position="94"/>
    </location>
</feature>
<dbReference type="InterPro" id="IPR004619">
    <property type="entry name" value="Type_III_PanK"/>
</dbReference>
<dbReference type="NCBIfam" id="TIGR00671">
    <property type="entry name" value="baf"/>
    <property type="match status" value="1"/>
</dbReference>
<feature type="binding site" evidence="16">
    <location>
        <position position="85"/>
    </location>
    <ligand>
        <name>substrate</name>
    </ligand>
</feature>
<comment type="catalytic activity">
    <reaction evidence="1 16">
        <text>(R)-pantothenate + ATP = (R)-4'-phosphopantothenate + ADP + H(+)</text>
        <dbReference type="Rhea" id="RHEA:16373"/>
        <dbReference type="ChEBI" id="CHEBI:10986"/>
        <dbReference type="ChEBI" id="CHEBI:15378"/>
        <dbReference type="ChEBI" id="CHEBI:29032"/>
        <dbReference type="ChEBI" id="CHEBI:30616"/>
        <dbReference type="ChEBI" id="CHEBI:456216"/>
        <dbReference type="EC" id="2.7.1.33"/>
    </reaction>
</comment>
<comment type="pathway">
    <text evidence="4 16">Cofactor biosynthesis; coenzyme A biosynthesis; CoA from (R)-pantothenate: step 1/5.</text>
</comment>
<evidence type="ECO:0000256" key="2">
    <source>
        <dbReference type="ARBA" id="ARBA00001958"/>
    </source>
</evidence>
<evidence type="ECO:0000256" key="16">
    <source>
        <dbReference type="HAMAP-Rule" id="MF_01274"/>
    </source>
</evidence>
<keyword evidence="13 16" id="KW-0173">Coenzyme A biosynthesis</keyword>
<protein>
    <recommendedName>
        <fullName evidence="15 16">Type III pantothenate kinase</fullName>
        <ecNumber evidence="6 16">2.7.1.33</ecNumber>
    </recommendedName>
    <alternativeName>
        <fullName evidence="16">PanK-III</fullName>
    </alternativeName>
    <alternativeName>
        <fullName evidence="16">Pantothenic acid kinase</fullName>
    </alternativeName>
</protein>
<comment type="similarity">
    <text evidence="14 16">Belongs to the type III pantothenate kinase family.</text>
</comment>
<evidence type="ECO:0000256" key="4">
    <source>
        <dbReference type="ARBA" id="ARBA00005225"/>
    </source>
</evidence>
<dbReference type="GO" id="GO:0005737">
    <property type="term" value="C:cytoplasm"/>
    <property type="evidence" value="ECO:0007669"/>
    <property type="project" value="UniProtKB-SubCell"/>
</dbReference>
<dbReference type="RefSeq" id="WP_166586411.1">
    <property type="nucleotide sequence ID" value="NZ_WWEO01000043.1"/>
</dbReference>
<comment type="function">
    <text evidence="16">Catalyzes the phosphorylation of pantothenate (Pan), the first step in CoA biosynthesis.</text>
</comment>
<dbReference type="HAMAP" id="MF_01274">
    <property type="entry name" value="Pantothen_kinase_3"/>
    <property type="match status" value="1"/>
</dbReference>
<comment type="subcellular location">
    <subcellularLocation>
        <location evidence="3 16">Cytoplasm</location>
    </subcellularLocation>
</comment>
<evidence type="ECO:0000256" key="11">
    <source>
        <dbReference type="ARBA" id="ARBA00022840"/>
    </source>
</evidence>
<comment type="cofactor">
    <cofactor evidence="16">
        <name>NH4(+)</name>
        <dbReference type="ChEBI" id="CHEBI:28938"/>
    </cofactor>
    <cofactor evidence="16">
        <name>K(+)</name>
        <dbReference type="ChEBI" id="CHEBI:29103"/>
    </cofactor>
    <text evidence="16">A monovalent cation. Ammonium or potassium.</text>
</comment>
<evidence type="ECO:0000256" key="15">
    <source>
        <dbReference type="ARBA" id="ARBA00040883"/>
    </source>
</evidence>
<feature type="binding site" evidence="16">
    <location>
        <position position="171"/>
    </location>
    <ligand>
        <name>substrate</name>
    </ligand>
</feature>
<dbReference type="GO" id="GO:0005524">
    <property type="term" value="F:ATP binding"/>
    <property type="evidence" value="ECO:0007669"/>
    <property type="project" value="UniProtKB-UniRule"/>
</dbReference>
<evidence type="ECO:0000256" key="9">
    <source>
        <dbReference type="ARBA" id="ARBA00022741"/>
    </source>
</evidence>
<keyword evidence="10 16" id="KW-0418">Kinase</keyword>
<keyword evidence="7 16" id="KW-0963">Cytoplasm</keyword>
<dbReference type="GO" id="GO:0046872">
    <property type="term" value="F:metal ion binding"/>
    <property type="evidence" value="ECO:0007669"/>
    <property type="project" value="UniProtKB-KW"/>
</dbReference>
<dbReference type="Proteomes" id="UP000638732">
    <property type="component" value="Unassembled WGS sequence"/>
</dbReference>